<protein>
    <submittedName>
        <fullName evidence="1">Molecular chaperone DjlA</fullName>
    </submittedName>
</protein>
<gene>
    <name evidence="1" type="ORF">CCU68_27400</name>
</gene>
<reference evidence="1 2" key="1">
    <citation type="submission" date="2018-01" db="EMBL/GenBank/DDBJ databases">
        <title>Draft Genome Sequence of Pseudomonas gingeri NCPPB 3146 (LMG 5327), a White Line Reaction Producer.</title>
        <authorList>
            <person name="Rokni-Zadeh H."/>
            <person name="Bahrami T."/>
            <person name="Zarvandi S."/>
            <person name="Changi-Ashtiani M."/>
            <person name="De Mot R."/>
        </authorList>
    </citation>
    <scope>NUCLEOTIDE SEQUENCE [LARGE SCALE GENOMIC DNA]</scope>
    <source>
        <strain evidence="2">NCPPB 3146 \ LMG 5327</strain>
    </source>
</reference>
<sequence>VAGGGATPAEVQDATEKTRELHQAYALIRERRDFR</sequence>
<evidence type="ECO:0000313" key="2">
    <source>
        <dbReference type="Proteomes" id="UP000236232"/>
    </source>
</evidence>
<accession>A0ABX4XWF5</accession>
<proteinExistence type="predicted"/>
<feature type="non-terminal residue" evidence="1">
    <location>
        <position position="1"/>
    </location>
</feature>
<dbReference type="EMBL" id="POWE01000159">
    <property type="protein sequence ID" value="PNQ89353.1"/>
    <property type="molecule type" value="Genomic_DNA"/>
</dbReference>
<evidence type="ECO:0000313" key="1">
    <source>
        <dbReference type="EMBL" id="PNQ89353.1"/>
    </source>
</evidence>
<comment type="caution">
    <text evidence="1">The sequence shown here is derived from an EMBL/GenBank/DDBJ whole genome shotgun (WGS) entry which is preliminary data.</text>
</comment>
<dbReference type="Proteomes" id="UP000236232">
    <property type="component" value="Unassembled WGS sequence"/>
</dbReference>
<name>A0ABX4XWF5_9PSED</name>
<keyword evidence="2" id="KW-1185">Reference proteome</keyword>
<organism evidence="1 2">
    <name type="scientific">Pseudomonas gingeri NCPPB 3146 = LMG 5327</name>
    <dbReference type="NCBI Taxonomy" id="707248"/>
    <lineage>
        <taxon>Bacteria</taxon>
        <taxon>Pseudomonadati</taxon>
        <taxon>Pseudomonadota</taxon>
        <taxon>Gammaproteobacteria</taxon>
        <taxon>Pseudomonadales</taxon>
        <taxon>Pseudomonadaceae</taxon>
        <taxon>Pseudomonas</taxon>
    </lineage>
</organism>